<dbReference type="SUPFAM" id="SSF53323">
    <property type="entry name" value="Pyruvate-ferredoxin oxidoreductase, PFOR, domain III"/>
    <property type="match status" value="1"/>
</dbReference>
<dbReference type="InterPro" id="IPR019752">
    <property type="entry name" value="Pyrv/ketoisovalerate_OxRed_cat"/>
</dbReference>
<dbReference type="Gene3D" id="3.40.50.920">
    <property type="match status" value="1"/>
</dbReference>
<feature type="domain" description="Pyruvate/ketoisovalerate oxidoreductase catalytic" evidence="2">
    <location>
        <begin position="14"/>
        <end position="181"/>
    </location>
</feature>
<dbReference type="NCBIfam" id="TIGR03710">
    <property type="entry name" value="OAFO_sf"/>
    <property type="match status" value="1"/>
</dbReference>
<dbReference type="Proteomes" id="UP001333102">
    <property type="component" value="Chromosome"/>
</dbReference>
<dbReference type="RefSeq" id="WP_324669565.1">
    <property type="nucleotide sequence ID" value="NZ_CP141614.1"/>
</dbReference>
<name>A0ABZ1BQT9_9FIRM</name>
<gene>
    <name evidence="5" type="ORF">VLY81_03115</name>
</gene>
<feature type="domain" description="Pyruvate:ferredoxin oxidoreductase core" evidence="4">
    <location>
        <begin position="484"/>
        <end position="573"/>
    </location>
</feature>
<feature type="domain" description="Pyruvate flavodoxin/ferredoxin oxidoreductase pyrimidine binding" evidence="3">
    <location>
        <begin position="217"/>
        <end position="458"/>
    </location>
</feature>
<evidence type="ECO:0000259" key="4">
    <source>
        <dbReference type="Pfam" id="PF17147"/>
    </source>
</evidence>
<dbReference type="InterPro" id="IPR029061">
    <property type="entry name" value="THDP-binding"/>
</dbReference>
<dbReference type="CDD" id="cd07034">
    <property type="entry name" value="TPP_PYR_PFOR_IOR-alpha_like"/>
    <property type="match status" value="1"/>
</dbReference>
<dbReference type="SUPFAM" id="SSF52518">
    <property type="entry name" value="Thiamin diphosphate-binding fold (THDP-binding)"/>
    <property type="match status" value="1"/>
</dbReference>
<dbReference type="PANTHER" id="PTHR32154">
    <property type="entry name" value="PYRUVATE-FLAVODOXIN OXIDOREDUCTASE-RELATED"/>
    <property type="match status" value="1"/>
</dbReference>
<evidence type="ECO:0000313" key="6">
    <source>
        <dbReference type="Proteomes" id="UP001333102"/>
    </source>
</evidence>
<dbReference type="Gene3D" id="3.40.50.970">
    <property type="match status" value="1"/>
</dbReference>
<dbReference type="Pfam" id="PF17147">
    <property type="entry name" value="PFOR_II"/>
    <property type="match status" value="1"/>
</dbReference>
<dbReference type="EMBL" id="CP141614">
    <property type="protein sequence ID" value="WRP15174.1"/>
    <property type="molecule type" value="Genomic_DNA"/>
</dbReference>
<keyword evidence="1" id="KW-0560">Oxidoreductase</keyword>
<dbReference type="InterPro" id="IPR050722">
    <property type="entry name" value="Pyruvate:ferred/Flavod_OxRd"/>
</dbReference>
<accession>A0ABZ1BQT9</accession>
<keyword evidence="6" id="KW-1185">Reference proteome</keyword>
<dbReference type="InterPro" id="IPR009014">
    <property type="entry name" value="Transketo_C/PFOR_II"/>
</dbReference>
<dbReference type="InterPro" id="IPR022367">
    <property type="entry name" value="2-oxoacid/accept_OxRdtase_asu"/>
</dbReference>
<dbReference type="Pfam" id="PF01558">
    <property type="entry name" value="POR"/>
    <property type="match status" value="1"/>
</dbReference>
<protein>
    <submittedName>
        <fullName evidence="5">2-oxoacid:acceptor oxidoreductase subunit alpha</fullName>
    </submittedName>
</protein>
<evidence type="ECO:0000259" key="2">
    <source>
        <dbReference type="Pfam" id="PF01558"/>
    </source>
</evidence>
<sequence>MSATELTLKLAGEAGQGVESSGAGFARALHRAGLHVFTWSDYMSRIRGGHNSFAIRLSAQGPVAAPTDRVHLLLAFDEASVDAHLSEMEPGGVFLLDEPLAKLAPKVEGGGAQALVAPFTRLAEEAGGNKVMANTTALGMAAALIGVGLETIEEVIRENFGRRKGSGVAEANLRVAHAGYAFARENWQGRFRWTLPAARVDGRRAILINGNQALGLGALAGGCRFIAAYPMTPASSLYEWLTAQANRYGVVSKQAEDEIAAIAMAIGAGYAGVRAMTATSGGGFSLMVEALGLAGMAEVPVVVVLAQRPGPSTGMPTRTGQGDLLFSLHASQGEFPRIVLAPGSQEECYEVGVRAFNLAERYQCPVIVLTDGFLASSFKTSPEASFDITGVAIDRGEWLSADEVKSLQGPYARYKLTPSGISPRALPGLPGAVQMACSDEHTELGHFEDEDADNRIAQQSKRMRKLEAARAEMRPPERYGPEEAEMTLVGWGSSKGALYEAVDRLVAEGVSANALHFVDIYPFPQAAVQAIEGVRYMVVVEGNYTGQFARLLRAETGRKADEIITRDDGRPITPGYILSRLERVAVHAGREAV</sequence>
<evidence type="ECO:0000313" key="5">
    <source>
        <dbReference type="EMBL" id="WRP15174.1"/>
    </source>
</evidence>
<proteinExistence type="predicted"/>
<reference evidence="6" key="1">
    <citation type="submission" date="2023-12" db="EMBL/GenBank/DDBJ databases">
        <title>Novel isolates from deep terrestrial aquifers shed light on the physiology and ecology of the class Limnochordia.</title>
        <authorList>
            <person name="Karnachuk O.V."/>
            <person name="Lukina A.P."/>
            <person name="Avakyan M.R."/>
            <person name="Kadnikov V."/>
            <person name="Begmatov S."/>
            <person name="Beletsky A.V."/>
            <person name="Mardanov A.V."/>
            <person name="Ravin N.V."/>
        </authorList>
    </citation>
    <scope>NUCLEOTIDE SEQUENCE [LARGE SCALE GENOMIC DNA]</scope>
    <source>
        <strain evidence="6">LN</strain>
    </source>
</reference>
<dbReference type="SUPFAM" id="SSF52922">
    <property type="entry name" value="TK C-terminal domain-like"/>
    <property type="match status" value="1"/>
</dbReference>
<evidence type="ECO:0000259" key="3">
    <source>
        <dbReference type="Pfam" id="PF01855"/>
    </source>
</evidence>
<organism evidence="5 6">
    <name type="scientific">Geochorda subterranea</name>
    <dbReference type="NCBI Taxonomy" id="3109564"/>
    <lineage>
        <taxon>Bacteria</taxon>
        <taxon>Bacillati</taxon>
        <taxon>Bacillota</taxon>
        <taxon>Limnochordia</taxon>
        <taxon>Limnochordales</taxon>
        <taxon>Geochordaceae</taxon>
        <taxon>Geochorda</taxon>
    </lineage>
</organism>
<dbReference type="Pfam" id="PF01855">
    <property type="entry name" value="POR_N"/>
    <property type="match status" value="1"/>
</dbReference>
<dbReference type="PANTHER" id="PTHR32154:SF20">
    <property type="entry name" value="2-OXOGLUTARATE OXIDOREDUCTASE SUBUNIT KORA"/>
    <property type="match status" value="1"/>
</dbReference>
<evidence type="ECO:0000256" key="1">
    <source>
        <dbReference type="ARBA" id="ARBA00023002"/>
    </source>
</evidence>
<dbReference type="InterPro" id="IPR002880">
    <property type="entry name" value="Pyrv_Fd/Flavodoxin_OxRdtase_N"/>
</dbReference>
<dbReference type="Gene3D" id="3.40.920.10">
    <property type="entry name" value="Pyruvate-ferredoxin oxidoreductase, PFOR, domain III"/>
    <property type="match status" value="1"/>
</dbReference>
<dbReference type="InterPro" id="IPR033412">
    <property type="entry name" value="PFOR_II"/>
</dbReference>
<dbReference type="InterPro" id="IPR002869">
    <property type="entry name" value="Pyrv_flavodox_OxRed_cen"/>
</dbReference>